<dbReference type="InterPro" id="IPR003034">
    <property type="entry name" value="SAP_dom"/>
</dbReference>
<reference evidence="5" key="1">
    <citation type="submission" date="2022-07" db="EMBL/GenBank/DDBJ databases">
        <title>Phylogenomic reconstructions and comparative analyses of Kickxellomycotina fungi.</title>
        <authorList>
            <person name="Reynolds N.K."/>
            <person name="Stajich J.E."/>
            <person name="Barry K."/>
            <person name="Grigoriev I.V."/>
            <person name="Crous P."/>
            <person name="Smith M.E."/>
        </authorList>
    </citation>
    <scope>NUCLEOTIDE SEQUENCE</scope>
    <source>
        <strain evidence="5">BCRC 34381</strain>
    </source>
</reference>
<dbReference type="InterPro" id="IPR012677">
    <property type="entry name" value="Nucleotide-bd_a/b_plait_sf"/>
</dbReference>
<dbReference type="InterPro" id="IPR035979">
    <property type="entry name" value="RBD_domain_sf"/>
</dbReference>
<dbReference type="Gene3D" id="3.30.70.330">
    <property type="match status" value="1"/>
</dbReference>
<evidence type="ECO:0000313" key="6">
    <source>
        <dbReference type="Proteomes" id="UP001143981"/>
    </source>
</evidence>
<evidence type="ECO:0000313" key="5">
    <source>
        <dbReference type="EMBL" id="KAJ1734482.1"/>
    </source>
</evidence>
<dbReference type="PROSITE" id="PS50102">
    <property type="entry name" value="RRM"/>
    <property type="match status" value="1"/>
</dbReference>
<feature type="region of interest" description="Disordered" evidence="2">
    <location>
        <begin position="19"/>
        <end position="156"/>
    </location>
</feature>
<dbReference type="InterPro" id="IPR034257">
    <property type="entry name" value="Acinus_RRM"/>
</dbReference>
<evidence type="ECO:0008006" key="7">
    <source>
        <dbReference type="Google" id="ProtNLM"/>
    </source>
</evidence>
<name>A0A9W8CZZ1_9FUNG</name>
<dbReference type="AlphaFoldDB" id="A0A9W8CZZ1"/>
<dbReference type="SUPFAM" id="SSF54928">
    <property type="entry name" value="RNA-binding domain, RBD"/>
    <property type="match status" value="1"/>
</dbReference>
<sequence length="408" mass="42174">MATLIPGDLKVAELRKELAERGLPTNGLKKDLVKRLEEALGSPSPSPSAGAASAKNGDEDGIELLPADEQAEIDAKDIDSGHVDTDAGADADANTVSEPHDHNGTVGGAVAREASVGATEAKDSGKRRAESPADVMNVDEGSDMAADDSERNRGPAAVEAATAAADLQMSEADSGAEALAAELDSLFIKNLERPLTVYRMKEHLGQYGAIGDVWLNSIKTRAYASFATPDEAAAAFGGVNKTKFPPEHGQVLECGLITKARMAELVGAEEEMADAVHNLDLVEVPNEAGSCGVGLVNTKSRRAGSKRQKTERPSAATTTDGRQAAAGQPASLVIAAASAAASEARDAGKGGRAATGLAESAPQPDRPSNMTRIEKDALTRQTKAQPPISYRPLTDDEVAAKKQAALGP</sequence>
<dbReference type="SMART" id="SM00513">
    <property type="entry name" value="SAP"/>
    <property type="match status" value="1"/>
</dbReference>
<feature type="compositionally biased region" description="Basic and acidic residues" evidence="2">
    <location>
        <begin position="28"/>
        <end position="38"/>
    </location>
</feature>
<dbReference type="Pfam" id="PF02037">
    <property type="entry name" value="SAP"/>
    <property type="match status" value="1"/>
</dbReference>
<feature type="region of interest" description="Disordered" evidence="2">
    <location>
        <begin position="292"/>
        <end position="327"/>
    </location>
</feature>
<accession>A0A9W8CZZ1</accession>
<feature type="compositionally biased region" description="Basic and acidic residues" evidence="2">
    <location>
        <begin position="73"/>
        <end position="85"/>
    </location>
</feature>
<feature type="region of interest" description="Disordered" evidence="2">
    <location>
        <begin position="342"/>
        <end position="408"/>
    </location>
</feature>
<dbReference type="OrthoDB" id="445357at2759"/>
<dbReference type="CDD" id="cd12432">
    <property type="entry name" value="RRM_ACINU"/>
    <property type="match status" value="1"/>
</dbReference>
<dbReference type="PROSITE" id="PS50800">
    <property type="entry name" value="SAP"/>
    <property type="match status" value="1"/>
</dbReference>
<dbReference type="EMBL" id="JANBOI010000072">
    <property type="protein sequence ID" value="KAJ1734482.1"/>
    <property type="molecule type" value="Genomic_DNA"/>
</dbReference>
<dbReference type="Gene3D" id="1.10.720.30">
    <property type="entry name" value="SAP domain"/>
    <property type="match status" value="1"/>
</dbReference>
<evidence type="ECO:0000256" key="1">
    <source>
        <dbReference type="PROSITE-ProRule" id="PRU00176"/>
    </source>
</evidence>
<keyword evidence="1" id="KW-0694">RNA-binding</keyword>
<dbReference type="SUPFAM" id="SSF68906">
    <property type="entry name" value="SAP domain"/>
    <property type="match status" value="1"/>
</dbReference>
<dbReference type="PANTHER" id="PTHR47031:SF3">
    <property type="entry name" value="SAP DOMAIN-CONTAINING PROTEIN"/>
    <property type="match status" value="1"/>
</dbReference>
<dbReference type="GO" id="GO:0003723">
    <property type="term" value="F:RNA binding"/>
    <property type="evidence" value="ECO:0007669"/>
    <property type="project" value="UniProtKB-UniRule"/>
</dbReference>
<feature type="compositionally biased region" description="Basic and acidic residues" evidence="2">
    <location>
        <begin position="120"/>
        <end position="131"/>
    </location>
</feature>
<protein>
    <recommendedName>
        <fullName evidence="7">SAP domain-containing protein</fullName>
    </recommendedName>
</protein>
<gene>
    <name evidence="5" type="ORF">LPJ61_001051</name>
</gene>
<dbReference type="SMART" id="SM00360">
    <property type="entry name" value="RRM"/>
    <property type="match status" value="1"/>
</dbReference>
<organism evidence="5 6">
    <name type="scientific">Coemansia biformis</name>
    <dbReference type="NCBI Taxonomy" id="1286918"/>
    <lineage>
        <taxon>Eukaryota</taxon>
        <taxon>Fungi</taxon>
        <taxon>Fungi incertae sedis</taxon>
        <taxon>Zoopagomycota</taxon>
        <taxon>Kickxellomycotina</taxon>
        <taxon>Kickxellomycetes</taxon>
        <taxon>Kickxellales</taxon>
        <taxon>Kickxellaceae</taxon>
        <taxon>Coemansia</taxon>
    </lineage>
</organism>
<feature type="compositionally biased region" description="Basic residues" evidence="2">
    <location>
        <begin position="299"/>
        <end position="309"/>
    </location>
</feature>
<proteinExistence type="predicted"/>
<keyword evidence="6" id="KW-1185">Reference proteome</keyword>
<dbReference type="PANTHER" id="PTHR47031">
    <property type="entry name" value="SAP DNA-BINDING DOMAIN-CONTAINING PROTEIN"/>
    <property type="match status" value="1"/>
</dbReference>
<dbReference type="Proteomes" id="UP001143981">
    <property type="component" value="Unassembled WGS sequence"/>
</dbReference>
<comment type="caution">
    <text evidence="5">The sequence shown here is derived from an EMBL/GenBank/DDBJ whole genome shotgun (WGS) entry which is preliminary data.</text>
</comment>
<dbReference type="InterPro" id="IPR036361">
    <property type="entry name" value="SAP_dom_sf"/>
</dbReference>
<dbReference type="InterPro" id="IPR000504">
    <property type="entry name" value="RRM_dom"/>
</dbReference>
<feature type="domain" description="SAP" evidence="4">
    <location>
        <begin position="6"/>
        <end position="40"/>
    </location>
</feature>
<dbReference type="Pfam" id="PF00076">
    <property type="entry name" value="RRM_1"/>
    <property type="match status" value="1"/>
</dbReference>
<feature type="domain" description="RRM" evidence="3">
    <location>
        <begin position="184"/>
        <end position="259"/>
    </location>
</feature>
<evidence type="ECO:0000259" key="4">
    <source>
        <dbReference type="PROSITE" id="PS50800"/>
    </source>
</evidence>
<feature type="compositionally biased region" description="Low complexity" evidence="2">
    <location>
        <begin position="39"/>
        <end position="54"/>
    </location>
</feature>
<evidence type="ECO:0000259" key="3">
    <source>
        <dbReference type="PROSITE" id="PS50102"/>
    </source>
</evidence>
<evidence type="ECO:0000256" key="2">
    <source>
        <dbReference type="SAM" id="MobiDB-lite"/>
    </source>
</evidence>